<reference evidence="2 3" key="1">
    <citation type="submission" date="2018-02" db="EMBL/GenBank/DDBJ databases">
        <title>Draft genome sequencing of Burkholderia cepacia Y14-15.</title>
        <authorList>
            <person name="Zheng B.-X."/>
        </authorList>
    </citation>
    <scope>NUCLEOTIDE SEQUENCE [LARGE SCALE GENOMIC DNA]</scope>
    <source>
        <strain evidence="2 3">Y14-15</strain>
    </source>
</reference>
<accession>A0A2S8J4G3</accession>
<dbReference type="Proteomes" id="UP000238206">
    <property type="component" value="Unassembled WGS sequence"/>
</dbReference>
<evidence type="ECO:0000256" key="1">
    <source>
        <dbReference type="SAM" id="MobiDB-lite"/>
    </source>
</evidence>
<sequence length="65" mass="7158">MKEKRRTETRPVDARIAQRPTKPFRELDGARGIAPSRMPAANGRRGWMPAGTTGTKKAVTSRHGS</sequence>
<evidence type="ECO:0000313" key="2">
    <source>
        <dbReference type="EMBL" id="PQP21895.1"/>
    </source>
</evidence>
<feature type="compositionally biased region" description="Basic and acidic residues" evidence="1">
    <location>
        <begin position="1"/>
        <end position="13"/>
    </location>
</feature>
<organism evidence="2 3">
    <name type="scientific">Burkholderia cepacia</name>
    <name type="common">Pseudomonas cepacia</name>
    <dbReference type="NCBI Taxonomy" id="292"/>
    <lineage>
        <taxon>Bacteria</taxon>
        <taxon>Pseudomonadati</taxon>
        <taxon>Pseudomonadota</taxon>
        <taxon>Betaproteobacteria</taxon>
        <taxon>Burkholderiales</taxon>
        <taxon>Burkholderiaceae</taxon>
        <taxon>Burkholderia</taxon>
        <taxon>Burkholderia cepacia complex</taxon>
    </lineage>
</organism>
<name>A0A2S8J4G3_BURCE</name>
<dbReference type="EMBL" id="PUIQ01000002">
    <property type="protein sequence ID" value="PQP21895.1"/>
    <property type="molecule type" value="Genomic_DNA"/>
</dbReference>
<proteinExistence type="predicted"/>
<evidence type="ECO:0000313" key="3">
    <source>
        <dbReference type="Proteomes" id="UP000238206"/>
    </source>
</evidence>
<comment type="caution">
    <text evidence="2">The sequence shown here is derived from an EMBL/GenBank/DDBJ whole genome shotgun (WGS) entry which is preliminary data.</text>
</comment>
<dbReference type="AlphaFoldDB" id="A0A2S8J4G3"/>
<gene>
    <name evidence="2" type="ORF">C5615_03080</name>
</gene>
<protein>
    <submittedName>
        <fullName evidence="2">Uncharacterized protein</fullName>
    </submittedName>
</protein>
<feature type="region of interest" description="Disordered" evidence="1">
    <location>
        <begin position="1"/>
        <end position="65"/>
    </location>
</feature>